<gene>
    <name evidence="3" type="ORF">FRUB_09559</name>
</gene>
<evidence type="ECO:0000313" key="4">
    <source>
        <dbReference type="Proteomes" id="UP000214646"/>
    </source>
</evidence>
<proteinExistence type="predicted"/>
<dbReference type="SMART" id="SM00474">
    <property type="entry name" value="35EXOc"/>
    <property type="match status" value="1"/>
</dbReference>
<dbReference type="InterPro" id="IPR036397">
    <property type="entry name" value="RNaseH_sf"/>
</dbReference>
<accession>A0A225DF43</accession>
<protein>
    <submittedName>
        <fullName evidence="3">Ribonuclease D</fullName>
    </submittedName>
</protein>
<dbReference type="Pfam" id="PF01612">
    <property type="entry name" value="DNA_pol_A_exo1"/>
    <property type="match status" value="1"/>
</dbReference>
<evidence type="ECO:0000256" key="1">
    <source>
        <dbReference type="SAM" id="MobiDB-lite"/>
    </source>
</evidence>
<dbReference type="Proteomes" id="UP000214646">
    <property type="component" value="Unassembled WGS sequence"/>
</dbReference>
<dbReference type="PANTHER" id="PTHR47649">
    <property type="entry name" value="RIBONUCLEASE D"/>
    <property type="match status" value="1"/>
</dbReference>
<dbReference type="PROSITE" id="PS50967">
    <property type="entry name" value="HRDC"/>
    <property type="match status" value="1"/>
</dbReference>
<dbReference type="EMBL" id="NIDE01000019">
    <property type="protein sequence ID" value="OWK34717.1"/>
    <property type="molecule type" value="Genomic_DNA"/>
</dbReference>
<dbReference type="InterPro" id="IPR044876">
    <property type="entry name" value="HRDC_dom_sf"/>
</dbReference>
<dbReference type="AlphaFoldDB" id="A0A225DF43"/>
<dbReference type="Pfam" id="PF00570">
    <property type="entry name" value="HRDC"/>
    <property type="match status" value="1"/>
</dbReference>
<dbReference type="InterPro" id="IPR051086">
    <property type="entry name" value="RNase_D-like"/>
</dbReference>
<feature type="domain" description="HRDC" evidence="2">
    <location>
        <begin position="220"/>
        <end position="296"/>
    </location>
</feature>
<dbReference type="InterPro" id="IPR010997">
    <property type="entry name" value="HRDC-like_sf"/>
</dbReference>
<feature type="compositionally biased region" description="Low complexity" evidence="1">
    <location>
        <begin position="402"/>
        <end position="413"/>
    </location>
</feature>
<keyword evidence="4" id="KW-1185">Reference proteome</keyword>
<reference evidence="4" key="1">
    <citation type="submission" date="2017-06" db="EMBL/GenBank/DDBJ databases">
        <title>Genome analysis of Fimbriiglobus ruber SP5, the first member of the order Planctomycetales with confirmed chitinolytic capability.</title>
        <authorList>
            <person name="Ravin N.V."/>
            <person name="Rakitin A.L."/>
            <person name="Ivanova A.A."/>
            <person name="Beletsky A.V."/>
            <person name="Kulichevskaya I.S."/>
            <person name="Mardanov A.V."/>
            <person name="Dedysh S.N."/>
        </authorList>
    </citation>
    <scope>NUCLEOTIDE SEQUENCE [LARGE SCALE GENOMIC DNA]</scope>
    <source>
        <strain evidence="4">SP5</strain>
    </source>
</reference>
<dbReference type="GO" id="GO:0003676">
    <property type="term" value="F:nucleic acid binding"/>
    <property type="evidence" value="ECO:0007669"/>
    <property type="project" value="InterPro"/>
</dbReference>
<dbReference type="SUPFAM" id="SSF53098">
    <property type="entry name" value="Ribonuclease H-like"/>
    <property type="match status" value="1"/>
</dbReference>
<dbReference type="RefSeq" id="WP_088259975.1">
    <property type="nucleotide sequence ID" value="NZ_NIDE01000019.1"/>
</dbReference>
<dbReference type="PANTHER" id="PTHR47649:SF1">
    <property type="entry name" value="RIBONUCLEASE D"/>
    <property type="match status" value="1"/>
</dbReference>
<dbReference type="InterPro" id="IPR002562">
    <property type="entry name" value="3'-5'_exonuclease_dom"/>
</dbReference>
<dbReference type="GO" id="GO:0000166">
    <property type="term" value="F:nucleotide binding"/>
    <property type="evidence" value="ECO:0007669"/>
    <property type="project" value="InterPro"/>
</dbReference>
<dbReference type="Gene3D" id="3.30.420.10">
    <property type="entry name" value="Ribonuclease H-like superfamily/Ribonuclease H"/>
    <property type="match status" value="1"/>
</dbReference>
<comment type="caution">
    <text evidence="3">The sequence shown here is derived from an EMBL/GenBank/DDBJ whole genome shotgun (WGS) entry which is preliminary data.</text>
</comment>
<dbReference type="GO" id="GO:0008408">
    <property type="term" value="F:3'-5' exonuclease activity"/>
    <property type="evidence" value="ECO:0007669"/>
    <property type="project" value="InterPro"/>
</dbReference>
<organism evidence="3 4">
    <name type="scientific">Fimbriiglobus ruber</name>
    <dbReference type="NCBI Taxonomy" id="1908690"/>
    <lineage>
        <taxon>Bacteria</taxon>
        <taxon>Pseudomonadati</taxon>
        <taxon>Planctomycetota</taxon>
        <taxon>Planctomycetia</taxon>
        <taxon>Gemmatales</taxon>
        <taxon>Gemmataceae</taxon>
        <taxon>Fimbriiglobus</taxon>
    </lineage>
</organism>
<dbReference type="GO" id="GO:0006139">
    <property type="term" value="P:nucleobase-containing compound metabolic process"/>
    <property type="evidence" value="ECO:0007669"/>
    <property type="project" value="InterPro"/>
</dbReference>
<dbReference type="SUPFAM" id="SSF47819">
    <property type="entry name" value="HRDC-like"/>
    <property type="match status" value="2"/>
</dbReference>
<sequence>MARRRALPTNLPESVVANPDELAECVEHVRAASCLALDTEFVGEDSYRPDLCLIQVATQDRLIVIDPFGTGPLDAFWELLLDPARVVVVHAGREEVRMCRFAIGRPPANVFDAQIAAGLVGFTYPIGYAGLVQEVLGARAHKGETLTDWRRRPLTPAQIKYAYDDVRYLLPIWAWLTDRLKRNDRLGWAAEEFAAFVRRAVNDDPAVEKWRKLKGMGGLNARELAVAREVFEWREAFAARLNRPPRVLLRDDLIVEIARRSPARAEDLHTLRGLPRGEADAILAAVRRAHALAPADCPEVTERDNDLPHVSTLASLLGVVLAEYCARIKIAPNLVATTQDLKALVRARQPGGRRPPESALAAGWRAAFIRPHLEAILDGREVIRVSDPASPTPISVHPFPAPDDSAPAAASRESAAEPDDRI</sequence>
<dbReference type="InterPro" id="IPR012337">
    <property type="entry name" value="RNaseH-like_sf"/>
</dbReference>
<dbReference type="Gene3D" id="1.10.150.80">
    <property type="entry name" value="HRDC domain"/>
    <property type="match status" value="1"/>
</dbReference>
<dbReference type="OrthoDB" id="9800549at2"/>
<dbReference type="CDD" id="cd06142">
    <property type="entry name" value="RNaseD_exo"/>
    <property type="match status" value="1"/>
</dbReference>
<name>A0A225DF43_9BACT</name>
<feature type="region of interest" description="Disordered" evidence="1">
    <location>
        <begin position="387"/>
        <end position="422"/>
    </location>
</feature>
<dbReference type="InterPro" id="IPR002121">
    <property type="entry name" value="HRDC_dom"/>
</dbReference>
<evidence type="ECO:0000259" key="2">
    <source>
        <dbReference type="PROSITE" id="PS50967"/>
    </source>
</evidence>
<evidence type="ECO:0000313" key="3">
    <source>
        <dbReference type="EMBL" id="OWK34717.1"/>
    </source>
</evidence>